<evidence type="ECO:0000313" key="5">
    <source>
        <dbReference type="Proteomes" id="UP000198908"/>
    </source>
</evidence>
<reference evidence="5" key="1">
    <citation type="submission" date="2016-09" db="EMBL/GenBank/DDBJ databases">
        <authorList>
            <person name="Varghese N."/>
            <person name="Submissions S."/>
        </authorList>
    </citation>
    <scope>NUCLEOTIDE SEQUENCE [LARGE SCALE GENOMIC DNA]</scope>
    <source>
        <strain evidence="5">TNe-862</strain>
    </source>
</reference>
<feature type="domain" description="Mop" evidence="3">
    <location>
        <begin position="2"/>
        <end position="68"/>
    </location>
</feature>
<dbReference type="Gene3D" id="2.40.50.100">
    <property type="match status" value="2"/>
</dbReference>
<evidence type="ECO:0000256" key="1">
    <source>
        <dbReference type="ARBA" id="ARBA00022505"/>
    </source>
</evidence>
<keyword evidence="5" id="KW-1185">Reference proteome</keyword>
<dbReference type="NCBIfam" id="TIGR00638">
    <property type="entry name" value="Mop"/>
    <property type="match status" value="2"/>
</dbReference>
<evidence type="ECO:0000313" key="4">
    <source>
        <dbReference type="EMBL" id="SDC74677.1"/>
    </source>
</evidence>
<dbReference type="InterPro" id="IPR051815">
    <property type="entry name" value="Molybdate_resp_trans_reg"/>
</dbReference>
<dbReference type="InterPro" id="IPR004606">
    <property type="entry name" value="Mop_domain"/>
</dbReference>
<dbReference type="OrthoDB" id="9800709at2"/>
<gene>
    <name evidence="4" type="ORF">SAMN05421548_11015</name>
</gene>
<dbReference type="PANTHER" id="PTHR30432">
    <property type="entry name" value="TRANSCRIPTIONAL REGULATOR MODE"/>
    <property type="match status" value="1"/>
</dbReference>
<dbReference type="InterPro" id="IPR005116">
    <property type="entry name" value="Transp-assoc_OB_typ1"/>
</dbReference>
<protein>
    <submittedName>
        <fullName evidence="4">Molybdate transport system regulatory protein</fullName>
    </submittedName>
</protein>
<name>A0A1G6P5G4_9BURK</name>
<dbReference type="Proteomes" id="UP000198908">
    <property type="component" value="Unassembled WGS sequence"/>
</dbReference>
<evidence type="ECO:0000259" key="3">
    <source>
        <dbReference type="PROSITE" id="PS51866"/>
    </source>
</evidence>
<dbReference type="PANTHER" id="PTHR30432:SF1">
    <property type="entry name" value="DNA-BINDING TRANSCRIPTIONAL DUAL REGULATOR MODE"/>
    <property type="match status" value="1"/>
</dbReference>
<dbReference type="SUPFAM" id="SSF50331">
    <property type="entry name" value="MOP-like"/>
    <property type="match status" value="2"/>
</dbReference>
<dbReference type="STRING" id="416944.SAMN05421548_11015"/>
<accession>A0A1G6P5G4</accession>
<dbReference type="EMBL" id="FMYQ01000010">
    <property type="protein sequence ID" value="SDC74677.1"/>
    <property type="molecule type" value="Genomic_DNA"/>
</dbReference>
<dbReference type="GO" id="GO:0015689">
    <property type="term" value="P:molybdate ion transport"/>
    <property type="evidence" value="ECO:0007669"/>
    <property type="project" value="InterPro"/>
</dbReference>
<dbReference type="RefSeq" id="WP_091997098.1">
    <property type="nucleotide sequence ID" value="NZ_FMYQ01000010.1"/>
</dbReference>
<evidence type="ECO:0000256" key="2">
    <source>
        <dbReference type="PROSITE-ProRule" id="PRU01213"/>
    </source>
</evidence>
<dbReference type="AlphaFoldDB" id="A0A1G6P5G4"/>
<feature type="domain" description="Mop" evidence="3">
    <location>
        <begin position="74"/>
        <end position="140"/>
    </location>
</feature>
<proteinExistence type="predicted"/>
<organism evidence="4 5">
    <name type="scientific">Paraburkholderia lycopersici</name>
    <dbReference type="NCBI Taxonomy" id="416944"/>
    <lineage>
        <taxon>Bacteria</taxon>
        <taxon>Pseudomonadati</taxon>
        <taxon>Pseudomonadota</taxon>
        <taxon>Betaproteobacteria</taxon>
        <taxon>Burkholderiales</taxon>
        <taxon>Burkholderiaceae</taxon>
        <taxon>Paraburkholderia</taxon>
    </lineage>
</organism>
<keyword evidence="1 2" id="KW-0500">Molybdenum</keyword>
<dbReference type="PROSITE" id="PS51866">
    <property type="entry name" value="MOP"/>
    <property type="match status" value="2"/>
</dbReference>
<dbReference type="InterPro" id="IPR008995">
    <property type="entry name" value="Mo/tungstate-bd_C_term_dom"/>
</dbReference>
<dbReference type="Pfam" id="PF03459">
    <property type="entry name" value="TOBE"/>
    <property type="match status" value="2"/>
</dbReference>
<sequence>MKTTARNQLAGTIDSVTSGPVTTQVSVTLPGDHQVVATITTAAAERLNVQRGKKAILLVKASAVVLVTDFDGCSLSARNQFRGTISRLERGAVSSLVELTLPGDTKLVSTATNDAADALSLSVGMAATAVFKAYSVMVAVAT</sequence>